<dbReference type="Proteomes" id="UP000253153">
    <property type="component" value="Unassembled WGS sequence"/>
</dbReference>
<dbReference type="OrthoDB" id="4802432at2759"/>
<accession>A0A366QNQ8</accession>
<evidence type="ECO:0000259" key="1">
    <source>
        <dbReference type="Pfam" id="PF20183"/>
    </source>
</evidence>
<organism evidence="2 3">
    <name type="scientific">Fusarium coffeatum</name>
    <dbReference type="NCBI Taxonomy" id="231269"/>
    <lineage>
        <taxon>Eukaryota</taxon>
        <taxon>Fungi</taxon>
        <taxon>Dikarya</taxon>
        <taxon>Ascomycota</taxon>
        <taxon>Pezizomycotina</taxon>
        <taxon>Sordariomycetes</taxon>
        <taxon>Hypocreomycetidae</taxon>
        <taxon>Hypocreales</taxon>
        <taxon>Nectriaceae</taxon>
        <taxon>Fusarium</taxon>
        <taxon>Fusarium incarnatum-equiseti species complex</taxon>
    </lineage>
</organism>
<dbReference type="EMBL" id="QKXC01000375">
    <property type="protein sequence ID" value="RBR05530.1"/>
    <property type="molecule type" value="Genomic_DNA"/>
</dbReference>
<gene>
    <name evidence="2" type="ORF">FIESC28_11341</name>
</gene>
<dbReference type="GeneID" id="42000762"/>
<evidence type="ECO:0000313" key="2">
    <source>
        <dbReference type="EMBL" id="RBR05530.1"/>
    </source>
</evidence>
<feature type="domain" description="DUF6546" evidence="1">
    <location>
        <begin position="295"/>
        <end position="493"/>
    </location>
</feature>
<keyword evidence="3" id="KW-1185">Reference proteome</keyword>
<dbReference type="Pfam" id="PF20183">
    <property type="entry name" value="DUF6546"/>
    <property type="match status" value="1"/>
</dbReference>
<dbReference type="RefSeq" id="XP_031010478.1">
    <property type="nucleotide sequence ID" value="XM_031165466.1"/>
</dbReference>
<protein>
    <recommendedName>
        <fullName evidence="1">DUF6546 domain-containing protein</fullName>
    </recommendedName>
</protein>
<proteinExistence type="predicted"/>
<reference evidence="2 3" key="1">
    <citation type="submission" date="2018-06" db="EMBL/GenBank/DDBJ databases">
        <title>Fusarium incarnatum-equiseti species complex species 28.</title>
        <authorList>
            <person name="Gardiner D.M."/>
        </authorList>
    </citation>
    <scope>NUCLEOTIDE SEQUENCE [LARGE SCALE GENOMIC DNA]</scope>
    <source>
        <strain evidence="2 3">FIESC_28</strain>
    </source>
</reference>
<sequence length="524" mass="60474">MFRFYSLPVELQTMVLNFIFEDTIPSSWDFAPKCDLPPYACVNKHWNDFFESKTFRTLSICPNDIKSLATIVTPRRRAYLKHLWLRIPLTSQPCSINLEPDCPGMYKLLNQNFTMSAVALWNVISTWNQQKGMTLELSASSACYSDCFIDNEARLYKEYLSSGQLDQYDEEEDIYERYNCVHNAVSECVDFPSSEVRDRVWTKIVDRLFGTKPLKFTNERMLRVGHEWELPPVTAVSKFLIRRQQFHGICPTALNTILSSLEGIEDIHIERWRCPGSFKEKIWCQKAQIPFARELPRSTKSLSLYGETNTVIHQWESKGTNVISFAKALRQYTNFLEHLSISHMVDAREFFRPFSSANEEATSSLREWPNLKTISLTSDVFKTGTEEEITRLLCTVARAARKMPKLQMLQLWNGEAERACVFRYRVEDTVGEITWCGTDIESLTHGVVKEWNAVSVCLNRTDAREFVVPVKKEDIASTGQVLTYLSNKDQIMHPASAYRVIGKDQGQETGIKAKSRHMEVLRCH</sequence>
<dbReference type="AlphaFoldDB" id="A0A366QNQ8"/>
<name>A0A366QNQ8_9HYPO</name>
<comment type="caution">
    <text evidence="2">The sequence shown here is derived from an EMBL/GenBank/DDBJ whole genome shotgun (WGS) entry which is preliminary data.</text>
</comment>
<evidence type="ECO:0000313" key="3">
    <source>
        <dbReference type="Proteomes" id="UP000253153"/>
    </source>
</evidence>
<dbReference type="InterPro" id="IPR046676">
    <property type="entry name" value="DUF6546"/>
</dbReference>